<protein>
    <submittedName>
        <fullName evidence="2">Uncharacterized protein</fullName>
    </submittedName>
</protein>
<accession>A0A2H3C740</accession>
<feature type="coiled-coil region" evidence="1">
    <location>
        <begin position="278"/>
        <end position="389"/>
    </location>
</feature>
<evidence type="ECO:0000256" key="1">
    <source>
        <dbReference type="SAM" id="Coils"/>
    </source>
</evidence>
<proteinExistence type="predicted"/>
<reference evidence="3" key="1">
    <citation type="journal article" date="2017" name="Nat. Ecol. Evol.">
        <title>Genome expansion and lineage-specific genetic innovations in the forest pathogenic fungi Armillaria.</title>
        <authorList>
            <person name="Sipos G."/>
            <person name="Prasanna A.N."/>
            <person name="Walter M.C."/>
            <person name="O'Connor E."/>
            <person name="Balint B."/>
            <person name="Krizsan K."/>
            <person name="Kiss B."/>
            <person name="Hess J."/>
            <person name="Varga T."/>
            <person name="Slot J."/>
            <person name="Riley R."/>
            <person name="Boka B."/>
            <person name="Rigling D."/>
            <person name="Barry K."/>
            <person name="Lee J."/>
            <person name="Mihaltcheva S."/>
            <person name="LaButti K."/>
            <person name="Lipzen A."/>
            <person name="Waldron R."/>
            <person name="Moloney N.M."/>
            <person name="Sperisen C."/>
            <person name="Kredics L."/>
            <person name="Vagvoelgyi C."/>
            <person name="Patrignani A."/>
            <person name="Fitzpatrick D."/>
            <person name="Nagy I."/>
            <person name="Doyle S."/>
            <person name="Anderson J.B."/>
            <person name="Grigoriev I.V."/>
            <person name="Gueldener U."/>
            <person name="Muensterkoetter M."/>
            <person name="Nagy L.G."/>
        </authorList>
    </citation>
    <scope>NUCLEOTIDE SEQUENCE [LARGE SCALE GENOMIC DNA]</scope>
    <source>
        <strain evidence="3">28-4</strain>
    </source>
</reference>
<sequence length="639" mass="73149">MYSEMDPTSALTFSVPTVNIIAILYNNDLLNFQMDYSDSRWNVAMNRADDSYVTARNLSLPRLYDEAQGARDRQRKSNDPCLISLKIENNLAFSGSQARPWIVKLLQHLRMFGELKGIDVSSMIMIKFANTEQATTALQAIRSPTFASIAGGEVNICHCDMLRNPSPPSPSGSTRELELIGIIENLHAHVRELKHEKMLQQTADAQASDSLSTLYQELSLAQSYAEEQHKQSECYKSELESEIAQSAGLRHRVSEVEVDLASRNQGYVEESDALKGTIDDMKIDAETQDLKLSDLEQRNKELEDLLGLKDRQLMASEGKRQMDVSKCCEMTCEIDQLRKMLLEKDRQLEMLATERDALRIDSEKWSRKESDFEDKKKELEDEMARCDLKMATKDGLVKALHAKVDELKEKNKTFGCAAVGLETRRLGLEAKHIAAVKEKDVAEKEVKSLRTKAAAMQKILSMGLDETRKLSDEVKTLRTQSRNKDVQIMHLQARIESLQIDLTTVQREREKEISRRNIWSDKKAIKRAQRCLGEFEEAPFSRRKSLTFEDVPWPVLADLSTLGPRDITKKKVSKFFSTTEESLGDERYWDMLGRMYKVFRKQRWEKRGLLDSVADGQLCDDLENAREIVWEVAKSLWKD</sequence>
<dbReference type="AlphaFoldDB" id="A0A2H3C740"/>
<name>A0A2H3C740_9AGAR</name>
<gene>
    <name evidence="2" type="ORF">ARMSODRAFT_1083276</name>
</gene>
<keyword evidence="1" id="KW-0175">Coiled coil</keyword>
<organism evidence="2 3">
    <name type="scientific">Armillaria solidipes</name>
    <dbReference type="NCBI Taxonomy" id="1076256"/>
    <lineage>
        <taxon>Eukaryota</taxon>
        <taxon>Fungi</taxon>
        <taxon>Dikarya</taxon>
        <taxon>Basidiomycota</taxon>
        <taxon>Agaricomycotina</taxon>
        <taxon>Agaricomycetes</taxon>
        <taxon>Agaricomycetidae</taxon>
        <taxon>Agaricales</taxon>
        <taxon>Marasmiineae</taxon>
        <taxon>Physalacriaceae</taxon>
        <taxon>Armillaria</taxon>
    </lineage>
</organism>
<evidence type="ECO:0000313" key="3">
    <source>
        <dbReference type="Proteomes" id="UP000218334"/>
    </source>
</evidence>
<dbReference type="EMBL" id="KZ293423">
    <property type="protein sequence ID" value="PBK71953.1"/>
    <property type="molecule type" value="Genomic_DNA"/>
</dbReference>
<evidence type="ECO:0000313" key="2">
    <source>
        <dbReference type="EMBL" id="PBK71953.1"/>
    </source>
</evidence>
<dbReference type="Proteomes" id="UP000218334">
    <property type="component" value="Unassembled WGS sequence"/>
</dbReference>
<keyword evidence="3" id="KW-1185">Reference proteome</keyword>